<dbReference type="PANTHER" id="PTHR28674">
    <property type="entry name" value="SIMILAR TO DNA SEGMENT, CHR 10, WAYNE STATE UNIVERSITY 102,-EXPRESSED"/>
    <property type="match status" value="1"/>
</dbReference>
<dbReference type="InterPro" id="IPR027921">
    <property type="entry name" value="NOPCHAP1"/>
</dbReference>
<dbReference type="PANTHER" id="PTHR28674:SF1">
    <property type="entry name" value="NOP PROTEIN CHAPERONE 1"/>
    <property type="match status" value="1"/>
</dbReference>
<dbReference type="GO" id="GO:0062064">
    <property type="term" value="F:box C/D methylation guide snoRNP complex binding"/>
    <property type="evidence" value="ECO:0007669"/>
    <property type="project" value="TreeGrafter"/>
</dbReference>
<dbReference type="EMBL" id="JBCAWK010000003">
    <property type="protein sequence ID" value="KAK8864509.1"/>
    <property type="molecule type" value="Genomic_DNA"/>
</dbReference>
<evidence type="ECO:0000256" key="1">
    <source>
        <dbReference type="SAM" id="MobiDB-lite"/>
    </source>
</evidence>
<evidence type="ECO:0000313" key="3">
    <source>
        <dbReference type="Proteomes" id="UP001388673"/>
    </source>
</evidence>
<feature type="region of interest" description="Disordered" evidence="1">
    <location>
        <begin position="110"/>
        <end position="177"/>
    </location>
</feature>
<dbReference type="GeneID" id="92179018"/>
<dbReference type="KEGG" id="kne:92179018"/>
<accession>A0AAW0Z3B4</accession>
<protein>
    <recommendedName>
        <fullName evidence="4">Ribosome assembly protein 3</fullName>
    </recommendedName>
</protein>
<dbReference type="GO" id="GO:0000492">
    <property type="term" value="P:box C/D snoRNP assembly"/>
    <property type="evidence" value="ECO:0007669"/>
    <property type="project" value="InterPro"/>
</dbReference>
<dbReference type="AlphaFoldDB" id="A0AAW0Z3B4"/>
<sequence>MSSSPAKTRREKLDVESPQDREARLGQLLSGISTQGDEGRKSPSSPINPIPSRPSAVPESDALARARAFLPLLQASNTELLARAAEDPDAVDIEKADGDRIIAMDLGLGVFDAPQNPSGDLGPIVDSRPPAGLRSEEREDDDDEESSEEEEEEESDDDESSSEESSGSGDEVEKKAS</sequence>
<name>A0AAW0Z3B4_9TREE</name>
<organism evidence="2 3">
    <name type="scientific">Kwoniella newhampshirensis</name>
    <dbReference type="NCBI Taxonomy" id="1651941"/>
    <lineage>
        <taxon>Eukaryota</taxon>
        <taxon>Fungi</taxon>
        <taxon>Dikarya</taxon>
        <taxon>Basidiomycota</taxon>
        <taxon>Agaricomycotina</taxon>
        <taxon>Tremellomycetes</taxon>
        <taxon>Tremellales</taxon>
        <taxon>Cryptococcaceae</taxon>
        <taxon>Kwoniella</taxon>
    </lineage>
</organism>
<feature type="compositionally biased region" description="Basic and acidic residues" evidence="1">
    <location>
        <begin position="11"/>
        <end position="24"/>
    </location>
</feature>
<gene>
    <name evidence="2" type="ORF">IAR55_001759</name>
</gene>
<evidence type="ECO:0000313" key="2">
    <source>
        <dbReference type="EMBL" id="KAK8864509.1"/>
    </source>
</evidence>
<dbReference type="Proteomes" id="UP001388673">
    <property type="component" value="Unassembled WGS sequence"/>
</dbReference>
<dbReference type="RefSeq" id="XP_066804805.1">
    <property type="nucleotide sequence ID" value="XM_066944882.1"/>
</dbReference>
<dbReference type="Pfam" id="PF15370">
    <property type="entry name" value="NOPCHAP1"/>
    <property type="match status" value="1"/>
</dbReference>
<feature type="region of interest" description="Disordered" evidence="1">
    <location>
        <begin position="1"/>
        <end position="60"/>
    </location>
</feature>
<keyword evidence="3" id="KW-1185">Reference proteome</keyword>
<proteinExistence type="predicted"/>
<reference evidence="2 3" key="1">
    <citation type="journal article" date="2024" name="bioRxiv">
        <title>Comparative genomics of Cryptococcus and Kwoniella reveals pathogenesis evolution and contrasting karyotype dynamics via intercentromeric recombination or chromosome fusion.</title>
        <authorList>
            <person name="Coelho M.A."/>
            <person name="David-Palma M."/>
            <person name="Shea T."/>
            <person name="Bowers K."/>
            <person name="McGinley-Smith S."/>
            <person name="Mohammad A.W."/>
            <person name="Gnirke A."/>
            <person name="Yurkov A.M."/>
            <person name="Nowrousian M."/>
            <person name="Sun S."/>
            <person name="Cuomo C.A."/>
            <person name="Heitman J."/>
        </authorList>
    </citation>
    <scope>NUCLEOTIDE SEQUENCE [LARGE SCALE GENOMIC DNA]</scope>
    <source>
        <strain evidence="2 3">CBS 13917</strain>
    </source>
</reference>
<feature type="compositionally biased region" description="Acidic residues" evidence="1">
    <location>
        <begin position="138"/>
        <end position="162"/>
    </location>
</feature>
<comment type="caution">
    <text evidence="2">The sequence shown here is derived from an EMBL/GenBank/DDBJ whole genome shotgun (WGS) entry which is preliminary data.</text>
</comment>
<evidence type="ECO:0008006" key="4">
    <source>
        <dbReference type="Google" id="ProtNLM"/>
    </source>
</evidence>